<dbReference type="InterPro" id="IPR006439">
    <property type="entry name" value="HAD-SF_hydro_IA"/>
</dbReference>
<dbReference type="CDD" id="cd07505">
    <property type="entry name" value="HAD_BPGM-like"/>
    <property type="match status" value="1"/>
</dbReference>
<gene>
    <name evidence="1" type="ORF">SAMN05421760_103166</name>
</gene>
<dbReference type="InterPro" id="IPR023198">
    <property type="entry name" value="PGP-like_dom2"/>
</dbReference>
<dbReference type="Gene3D" id="1.10.150.240">
    <property type="entry name" value="Putative phosphatase, domain 2"/>
    <property type="match status" value="1"/>
</dbReference>
<dbReference type="AlphaFoldDB" id="A0A1N7L2A8"/>
<dbReference type="STRING" id="619304.SAMN05421760_103166"/>
<organism evidence="1 2">
    <name type="scientific">Neptunomonas antarctica</name>
    <dbReference type="NCBI Taxonomy" id="619304"/>
    <lineage>
        <taxon>Bacteria</taxon>
        <taxon>Pseudomonadati</taxon>
        <taxon>Pseudomonadota</taxon>
        <taxon>Gammaproteobacteria</taxon>
        <taxon>Oceanospirillales</taxon>
        <taxon>Oceanospirillaceae</taxon>
        <taxon>Neptunomonas</taxon>
    </lineage>
</organism>
<dbReference type="EMBL" id="FTOE01000003">
    <property type="protein sequence ID" value="SIS67921.1"/>
    <property type="molecule type" value="Genomic_DNA"/>
</dbReference>
<dbReference type="SFLD" id="SFLDG01129">
    <property type="entry name" value="C1.5:_HAD__Beta-PGM__Phosphata"/>
    <property type="match status" value="1"/>
</dbReference>
<proteinExistence type="predicted"/>
<dbReference type="NCBIfam" id="TIGR01509">
    <property type="entry name" value="HAD-SF-IA-v3"/>
    <property type="match status" value="1"/>
</dbReference>
<dbReference type="InterPro" id="IPR041492">
    <property type="entry name" value="HAD_2"/>
</dbReference>
<protein>
    <submittedName>
        <fullName evidence="1">Sugar-phosphatase</fullName>
    </submittedName>
</protein>
<reference evidence="2" key="1">
    <citation type="submission" date="2017-01" db="EMBL/GenBank/DDBJ databases">
        <authorList>
            <person name="Varghese N."/>
            <person name="Submissions S."/>
        </authorList>
    </citation>
    <scope>NUCLEOTIDE SEQUENCE [LARGE SCALE GENOMIC DNA]</scope>
    <source>
        <strain evidence="2">DSM 22306</strain>
    </source>
</reference>
<sequence length="212" mass="23287">MQFAIFDMDGLLVDSEPVWQRVERRVLQQLYGLDLSLNEVAAYSGMSTRELSIAIARAYPDADINAVHLCAAILEEMSAAIGTAPVMPGAVELLERIAELDLPLAIASSSPLSFIESVVRKHALPVRLFTSGTEVEFSKPHPAVFQLAAQRIGAQPWQCRVWEDSLNGVIAAKAACMNVVAVPDPEHPTPEKFAIADMLHMSLWESLNIFYK</sequence>
<dbReference type="SFLD" id="SFLDS00003">
    <property type="entry name" value="Haloacid_Dehalogenase"/>
    <property type="match status" value="1"/>
</dbReference>
<accession>A0A1N7L2A8</accession>
<evidence type="ECO:0000313" key="2">
    <source>
        <dbReference type="Proteomes" id="UP000185999"/>
    </source>
</evidence>
<dbReference type="PANTHER" id="PTHR18901:SF38">
    <property type="entry name" value="PSEUDOURIDINE-5'-PHOSPHATASE"/>
    <property type="match status" value="1"/>
</dbReference>
<evidence type="ECO:0000313" key="1">
    <source>
        <dbReference type="EMBL" id="SIS67921.1"/>
    </source>
</evidence>
<dbReference type="Proteomes" id="UP000185999">
    <property type="component" value="Unassembled WGS sequence"/>
</dbReference>
<dbReference type="RefSeq" id="WP_054342060.1">
    <property type="nucleotide sequence ID" value="NZ_FTOE01000003.1"/>
</dbReference>
<keyword evidence="2" id="KW-1185">Reference proteome</keyword>
<dbReference type="OrthoDB" id="9782449at2"/>
<dbReference type="PANTHER" id="PTHR18901">
    <property type="entry name" value="2-DEOXYGLUCOSE-6-PHOSPHATE PHOSPHATASE 2"/>
    <property type="match status" value="1"/>
</dbReference>
<dbReference type="Pfam" id="PF13419">
    <property type="entry name" value="HAD_2"/>
    <property type="match status" value="1"/>
</dbReference>
<dbReference type="InterPro" id="IPR023214">
    <property type="entry name" value="HAD_sf"/>
</dbReference>
<dbReference type="SUPFAM" id="SSF56784">
    <property type="entry name" value="HAD-like"/>
    <property type="match status" value="1"/>
</dbReference>
<dbReference type="NCBIfam" id="TIGR01549">
    <property type="entry name" value="HAD-SF-IA-v1"/>
    <property type="match status" value="1"/>
</dbReference>
<name>A0A1N7L2A8_9GAMM</name>
<dbReference type="InterPro" id="IPR036412">
    <property type="entry name" value="HAD-like_sf"/>
</dbReference>
<dbReference type="Gene3D" id="3.40.50.1000">
    <property type="entry name" value="HAD superfamily/HAD-like"/>
    <property type="match status" value="1"/>
</dbReference>